<dbReference type="EMBL" id="CAEZVJ010000095">
    <property type="protein sequence ID" value="CAB4632456.1"/>
    <property type="molecule type" value="Genomic_DNA"/>
</dbReference>
<dbReference type="Pfam" id="PF04321">
    <property type="entry name" value="RmlD_sub_bind"/>
    <property type="match status" value="1"/>
</dbReference>
<dbReference type="NCBIfam" id="TIGR01214">
    <property type="entry name" value="rmlD"/>
    <property type="match status" value="1"/>
</dbReference>
<dbReference type="Gene3D" id="3.40.50.720">
    <property type="entry name" value="NAD(P)-binding Rossmann-like Domain"/>
    <property type="match status" value="1"/>
</dbReference>
<dbReference type="SUPFAM" id="SSF51735">
    <property type="entry name" value="NAD(P)-binding Rossmann-fold domains"/>
    <property type="match status" value="1"/>
</dbReference>
<dbReference type="AlphaFoldDB" id="A0A6J6J6G1"/>
<name>A0A6J6J6G1_9ZZZZ</name>
<accession>A0A6J6J6G1</accession>
<dbReference type="InterPro" id="IPR036291">
    <property type="entry name" value="NAD(P)-bd_dom_sf"/>
</dbReference>
<feature type="domain" description="RmlD-like substrate binding" evidence="1">
    <location>
        <begin position="5"/>
        <end position="274"/>
    </location>
</feature>
<protein>
    <submittedName>
        <fullName evidence="2">Unannotated protein</fullName>
    </submittedName>
</protein>
<evidence type="ECO:0000313" key="2">
    <source>
        <dbReference type="EMBL" id="CAB4632456.1"/>
    </source>
</evidence>
<proteinExistence type="predicted"/>
<dbReference type="PANTHER" id="PTHR10491">
    <property type="entry name" value="DTDP-4-DEHYDRORHAMNOSE REDUCTASE"/>
    <property type="match status" value="1"/>
</dbReference>
<dbReference type="InterPro" id="IPR029903">
    <property type="entry name" value="RmlD-like-bd"/>
</dbReference>
<evidence type="ECO:0000259" key="1">
    <source>
        <dbReference type="Pfam" id="PF04321"/>
    </source>
</evidence>
<sequence>MTAPILVTGGGGMLATALGEVFGDIADLVSRADLDITDAIAVQRAVSGRVAVINAAAYTAVDDAETNEDLAWDVNSRGAMNVADACAESGVRLIHVSTDYVFNGRATGPYSEDAATDPQSAYGRSKLGGELAVQSAHRDGATVVRTSWLYGAGGPSFVSTMLAKARAGDAVKVVTDQIGQPTWTRDLAERIRLLLDVAPGTYHATNSGACSWWDLAVAIYEEVGAPTTLVGQTTSDVFVRPAPRPAYSVLGDEAAQSAGLPEMPPWREALGRAMRADFLV</sequence>
<dbReference type="PANTHER" id="PTHR10491:SF4">
    <property type="entry name" value="METHIONINE ADENOSYLTRANSFERASE 2 SUBUNIT BETA"/>
    <property type="match status" value="1"/>
</dbReference>
<reference evidence="2" key="1">
    <citation type="submission" date="2020-05" db="EMBL/GenBank/DDBJ databases">
        <authorList>
            <person name="Chiriac C."/>
            <person name="Salcher M."/>
            <person name="Ghai R."/>
            <person name="Kavagutti S V."/>
        </authorList>
    </citation>
    <scope>NUCLEOTIDE SEQUENCE</scope>
</reference>
<dbReference type="Gene3D" id="3.90.25.10">
    <property type="entry name" value="UDP-galactose 4-epimerase, domain 1"/>
    <property type="match status" value="1"/>
</dbReference>
<organism evidence="2">
    <name type="scientific">freshwater metagenome</name>
    <dbReference type="NCBI Taxonomy" id="449393"/>
    <lineage>
        <taxon>unclassified sequences</taxon>
        <taxon>metagenomes</taxon>
        <taxon>ecological metagenomes</taxon>
    </lineage>
</organism>
<dbReference type="InterPro" id="IPR005913">
    <property type="entry name" value="dTDP_dehydrorham_reduct"/>
</dbReference>
<dbReference type="CDD" id="cd05254">
    <property type="entry name" value="dTDP_HR_like_SDR_e"/>
    <property type="match status" value="1"/>
</dbReference>
<gene>
    <name evidence="2" type="ORF">UFOPK1961_00856</name>
</gene>